<dbReference type="PATRIC" id="fig|1246626.3.peg.576"/>
<dbReference type="Gene3D" id="2.40.260.10">
    <property type="entry name" value="Sortase"/>
    <property type="match status" value="1"/>
</dbReference>
<evidence type="ECO:0000256" key="1">
    <source>
        <dbReference type="ARBA" id="ARBA00022801"/>
    </source>
</evidence>
<dbReference type="InterPro" id="IPR041999">
    <property type="entry name" value="Sortase_D_1"/>
</dbReference>
<feature type="active site" description="Proton donor/acceptor" evidence="2">
    <location>
        <position position="136"/>
    </location>
</feature>
<dbReference type="InterPro" id="IPR001261">
    <property type="entry name" value="ArgE/DapE_CS"/>
</dbReference>
<dbReference type="RefSeq" id="WP_038476913.1">
    <property type="nucleotide sequence ID" value="NZ_CP003923.1"/>
</dbReference>
<protein>
    <submittedName>
        <fullName evidence="3">Peptidase C60, sortase A/B</fullName>
    </submittedName>
</protein>
<dbReference type="NCBIfam" id="NF033746">
    <property type="entry name" value="class_D_sortase"/>
    <property type="match status" value="1"/>
</dbReference>
<dbReference type="EMBL" id="CP003923">
    <property type="protein sequence ID" value="AIC93190.1"/>
    <property type="molecule type" value="Genomic_DNA"/>
</dbReference>
<keyword evidence="1" id="KW-0378">Hydrolase</keyword>
<dbReference type="CDD" id="cd05828">
    <property type="entry name" value="Sortase_D_1"/>
    <property type="match status" value="1"/>
</dbReference>
<accession>A0A060LT82</accession>
<dbReference type="GO" id="GO:0016787">
    <property type="term" value="F:hydrolase activity"/>
    <property type="evidence" value="ECO:0007669"/>
    <property type="project" value="UniProtKB-KW"/>
</dbReference>
<name>A0A060LT82_9BACI</name>
<dbReference type="InterPro" id="IPR005754">
    <property type="entry name" value="Sortase"/>
</dbReference>
<dbReference type="KEGG" id="ble:BleG1_0582"/>
<dbReference type="Pfam" id="PF04203">
    <property type="entry name" value="Sortase"/>
    <property type="match status" value="1"/>
</dbReference>
<proteinExistence type="predicted"/>
<gene>
    <name evidence="3" type="ORF">BleG1_0582</name>
</gene>
<dbReference type="InterPro" id="IPR023365">
    <property type="entry name" value="Sortase_dom-sf"/>
</dbReference>
<dbReference type="PROSITE" id="PS00758">
    <property type="entry name" value="ARGE_DAPE_CPG2_1"/>
    <property type="match status" value="1"/>
</dbReference>
<dbReference type="InterPro" id="IPR053525">
    <property type="entry name" value="Sortase_D"/>
</dbReference>
<dbReference type="eggNOG" id="COG3764">
    <property type="taxonomic scope" value="Bacteria"/>
</dbReference>
<dbReference type="HOGENOM" id="CLU_045680_8_2_9"/>
<sequence length="214" mass="24443">MVGNSLIVVGMCLLVWFGYDYYQTKSMQDQSMVEAQERLFVDLGNNGALDQSNLTMTNKEEPQSPFLSPSDEYARESFQSIEINQGDAFAILEIESLDRQLPIVEGTNPEELQRGVGHYRDSVLPGGDEQILLSGHRDTVFRDFGELEIGDLFIVHMEYGSFRYKIEETEIVDADDRTVIREMGEEVLVVTTCYPFDFINHAPERFVIYAYPID</sequence>
<organism evidence="3 4">
    <name type="scientific">Shouchella lehensis G1</name>
    <dbReference type="NCBI Taxonomy" id="1246626"/>
    <lineage>
        <taxon>Bacteria</taxon>
        <taxon>Bacillati</taxon>
        <taxon>Bacillota</taxon>
        <taxon>Bacilli</taxon>
        <taxon>Bacillales</taxon>
        <taxon>Bacillaceae</taxon>
        <taxon>Shouchella</taxon>
    </lineage>
</organism>
<dbReference type="NCBIfam" id="TIGR01076">
    <property type="entry name" value="sortase_fam"/>
    <property type="match status" value="1"/>
</dbReference>
<reference evidence="3 4" key="1">
    <citation type="journal article" date="2014" name="Gene">
        <title>A comparative genomic analysis of the alkalitolerant soil bacterium Bacillus lehensis G1.</title>
        <authorList>
            <person name="Noor Y.M."/>
            <person name="Samsulrizal N.H."/>
            <person name="Jema'on N.A."/>
            <person name="Low K.O."/>
            <person name="Ramli A.N."/>
            <person name="Alias N.I."/>
            <person name="Damis S.I."/>
            <person name="Fuzi S.F."/>
            <person name="Isa M.N."/>
            <person name="Murad A.M."/>
            <person name="Raih M.F."/>
            <person name="Bakar F.D."/>
            <person name="Najimudin N."/>
            <person name="Mahadi N.M."/>
            <person name="Illias R.M."/>
        </authorList>
    </citation>
    <scope>NUCLEOTIDE SEQUENCE [LARGE SCALE GENOMIC DNA]</scope>
    <source>
        <strain evidence="3 4">G1</strain>
    </source>
</reference>
<evidence type="ECO:0000256" key="2">
    <source>
        <dbReference type="PIRSR" id="PIRSR605754-1"/>
    </source>
</evidence>
<dbReference type="AlphaFoldDB" id="A0A060LT82"/>
<evidence type="ECO:0000313" key="3">
    <source>
        <dbReference type="EMBL" id="AIC93190.1"/>
    </source>
</evidence>
<evidence type="ECO:0000313" key="4">
    <source>
        <dbReference type="Proteomes" id="UP000027142"/>
    </source>
</evidence>
<keyword evidence="4" id="KW-1185">Reference proteome</keyword>
<dbReference type="Proteomes" id="UP000027142">
    <property type="component" value="Chromosome"/>
</dbReference>
<dbReference type="STRING" id="1246626.BleG1_0582"/>
<feature type="active site" description="Acyl-thioester intermediate" evidence="2">
    <location>
        <position position="193"/>
    </location>
</feature>
<dbReference type="SUPFAM" id="SSF63817">
    <property type="entry name" value="Sortase"/>
    <property type="match status" value="1"/>
</dbReference>